<protein>
    <submittedName>
        <fullName evidence="11">TRAP transporter small permease</fullName>
    </submittedName>
</protein>
<evidence type="ECO:0000256" key="8">
    <source>
        <dbReference type="ARBA" id="ARBA00038436"/>
    </source>
</evidence>
<evidence type="ECO:0000313" key="12">
    <source>
        <dbReference type="Proteomes" id="UP001477672"/>
    </source>
</evidence>
<dbReference type="Proteomes" id="UP001477672">
    <property type="component" value="Unassembled WGS sequence"/>
</dbReference>
<name>A0ABV1GDI4_9FIRM</name>
<keyword evidence="6 9" id="KW-1133">Transmembrane helix</keyword>
<accession>A0ABV1GDI4</accession>
<comment type="subcellular location">
    <subcellularLocation>
        <location evidence="1">Cell inner membrane</location>
        <topology evidence="1">Multi-pass membrane protein</topology>
    </subcellularLocation>
</comment>
<feature type="transmembrane region" description="Helical" evidence="9">
    <location>
        <begin position="134"/>
        <end position="157"/>
    </location>
</feature>
<feature type="domain" description="Tripartite ATP-independent periplasmic transporters DctQ component" evidence="10">
    <location>
        <begin position="35"/>
        <end position="164"/>
    </location>
</feature>
<keyword evidence="5 9" id="KW-0812">Transmembrane</keyword>
<comment type="similarity">
    <text evidence="8">Belongs to the TRAP transporter small permease family.</text>
</comment>
<proteinExistence type="inferred from homology"/>
<sequence>MKEKEQAPQGIFGKIDSVTEKVENCIMSIGLLLISVIVFANVVARYFFDHSFAWSEELSRYIIVWVTFFGISSCARYDGHVCVDLLPNMLKGKAKQVQQLVVCLISLALSVYMTVISIQFTITQFEGGNTSIAIAIPIWVIYLSTCIGFFLMSYVYLRKLGSLLKKKAAQETGEEEAAC</sequence>
<evidence type="ECO:0000256" key="7">
    <source>
        <dbReference type="ARBA" id="ARBA00023136"/>
    </source>
</evidence>
<evidence type="ECO:0000256" key="6">
    <source>
        <dbReference type="ARBA" id="ARBA00022989"/>
    </source>
</evidence>
<keyword evidence="7 9" id="KW-0472">Membrane</keyword>
<feature type="transmembrane region" description="Helical" evidence="9">
    <location>
        <begin position="60"/>
        <end position="79"/>
    </location>
</feature>
<evidence type="ECO:0000256" key="3">
    <source>
        <dbReference type="ARBA" id="ARBA00022475"/>
    </source>
</evidence>
<dbReference type="InterPro" id="IPR055348">
    <property type="entry name" value="DctQ"/>
</dbReference>
<evidence type="ECO:0000259" key="10">
    <source>
        <dbReference type="Pfam" id="PF04290"/>
    </source>
</evidence>
<evidence type="ECO:0000256" key="4">
    <source>
        <dbReference type="ARBA" id="ARBA00022519"/>
    </source>
</evidence>
<evidence type="ECO:0000313" key="11">
    <source>
        <dbReference type="EMBL" id="MEQ2519910.1"/>
    </source>
</evidence>
<dbReference type="EMBL" id="JBBMFA010000074">
    <property type="protein sequence ID" value="MEQ2519910.1"/>
    <property type="molecule type" value="Genomic_DNA"/>
</dbReference>
<comment type="caution">
    <text evidence="11">The sequence shown here is derived from an EMBL/GenBank/DDBJ whole genome shotgun (WGS) entry which is preliminary data.</text>
</comment>
<dbReference type="Pfam" id="PF04290">
    <property type="entry name" value="DctQ"/>
    <property type="match status" value="1"/>
</dbReference>
<reference evidence="11 12" key="1">
    <citation type="submission" date="2024-03" db="EMBL/GenBank/DDBJ databases">
        <title>Human intestinal bacterial collection.</title>
        <authorList>
            <person name="Pauvert C."/>
            <person name="Hitch T.C.A."/>
            <person name="Clavel T."/>
        </authorList>
    </citation>
    <scope>NUCLEOTIDE SEQUENCE [LARGE SCALE GENOMIC DNA]</scope>
    <source>
        <strain evidence="11 12">CLA-JM-H11</strain>
    </source>
</reference>
<keyword evidence="12" id="KW-1185">Reference proteome</keyword>
<dbReference type="PANTHER" id="PTHR35011">
    <property type="entry name" value="2,3-DIKETO-L-GULONATE TRAP TRANSPORTER SMALL PERMEASE PROTEIN YIAM"/>
    <property type="match status" value="1"/>
</dbReference>
<keyword evidence="4" id="KW-0997">Cell inner membrane</keyword>
<dbReference type="PANTHER" id="PTHR35011:SF2">
    <property type="entry name" value="2,3-DIKETO-L-GULONATE TRAP TRANSPORTER SMALL PERMEASE PROTEIN YIAM"/>
    <property type="match status" value="1"/>
</dbReference>
<gene>
    <name evidence="11" type="ORF">WMO24_05610</name>
</gene>
<feature type="transmembrane region" description="Helical" evidence="9">
    <location>
        <begin position="29"/>
        <end position="48"/>
    </location>
</feature>
<keyword evidence="3" id="KW-1003">Cell membrane</keyword>
<evidence type="ECO:0000256" key="2">
    <source>
        <dbReference type="ARBA" id="ARBA00022448"/>
    </source>
</evidence>
<dbReference type="RefSeq" id="WP_349215341.1">
    <property type="nucleotide sequence ID" value="NZ_JBBMFA010000074.1"/>
</dbReference>
<evidence type="ECO:0000256" key="1">
    <source>
        <dbReference type="ARBA" id="ARBA00004429"/>
    </source>
</evidence>
<evidence type="ECO:0000256" key="9">
    <source>
        <dbReference type="SAM" id="Phobius"/>
    </source>
</evidence>
<keyword evidence="2" id="KW-0813">Transport</keyword>
<evidence type="ECO:0000256" key="5">
    <source>
        <dbReference type="ARBA" id="ARBA00022692"/>
    </source>
</evidence>
<dbReference type="InterPro" id="IPR007387">
    <property type="entry name" value="TRAP_DctQ"/>
</dbReference>
<feature type="transmembrane region" description="Helical" evidence="9">
    <location>
        <begin position="100"/>
        <end position="122"/>
    </location>
</feature>
<organism evidence="11 12">
    <name type="scientific">Ruthenibacterium intestinale</name>
    <dbReference type="NCBI Taxonomy" id="3133163"/>
    <lineage>
        <taxon>Bacteria</taxon>
        <taxon>Bacillati</taxon>
        <taxon>Bacillota</taxon>
        <taxon>Clostridia</taxon>
        <taxon>Eubacteriales</taxon>
        <taxon>Oscillospiraceae</taxon>
        <taxon>Ruthenibacterium</taxon>
    </lineage>
</organism>